<feature type="transmembrane region" description="Helical" evidence="1">
    <location>
        <begin position="48"/>
        <end position="65"/>
    </location>
</feature>
<evidence type="ECO:0000256" key="1">
    <source>
        <dbReference type="SAM" id="Phobius"/>
    </source>
</evidence>
<proteinExistence type="predicted"/>
<dbReference type="AlphaFoldDB" id="A0A8J3FMW4"/>
<dbReference type="EMBL" id="BMMX01000002">
    <property type="protein sequence ID" value="GGK79283.1"/>
    <property type="molecule type" value="Genomic_DNA"/>
</dbReference>
<keyword evidence="1" id="KW-0472">Membrane</keyword>
<reference evidence="2" key="2">
    <citation type="submission" date="2020-09" db="EMBL/GenBank/DDBJ databases">
        <authorList>
            <person name="Sun Q."/>
            <person name="Zhou Y."/>
        </authorList>
    </citation>
    <scope>NUCLEOTIDE SEQUENCE</scope>
    <source>
        <strain evidence="2">CGMCC 4.7299</strain>
    </source>
</reference>
<keyword evidence="1" id="KW-1133">Transmembrane helix</keyword>
<organism evidence="2 3">
    <name type="scientific">Mangrovihabitans endophyticus</name>
    <dbReference type="NCBI Taxonomy" id="1751298"/>
    <lineage>
        <taxon>Bacteria</taxon>
        <taxon>Bacillati</taxon>
        <taxon>Actinomycetota</taxon>
        <taxon>Actinomycetes</taxon>
        <taxon>Micromonosporales</taxon>
        <taxon>Micromonosporaceae</taxon>
        <taxon>Mangrovihabitans</taxon>
    </lineage>
</organism>
<reference evidence="2" key="1">
    <citation type="journal article" date="2014" name="Int. J. Syst. Evol. Microbiol.">
        <title>Complete genome sequence of Corynebacterium casei LMG S-19264T (=DSM 44701T), isolated from a smear-ripened cheese.</title>
        <authorList>
            <consortium name="US DOE Joint Genome Institute (JGI-PGF)"/>
            <person name="Walter F."/>
            <person name="Albersmeier A."/>
            <person name="Kalinowski J."/>
            <person name="Ruckert C."/>
        </authorList>
    </citation>
    <scope>NUCLEOTIDE SEQUENCE</scope>
    <source>
        <strain evidence="2">CGMCC 4.7299</strain>
    </source>
</reference>
<dbReference type="Proteomes" id="UP000656042">
    <property type="component" value="Unassembled WGS sequence"/>
</dbReference>
<evidence type="ECO:0000313" key="3">
    <source>
        <dbReference type="Proteomes" id="UP000656042"/>
    </source>
</evidence>
<evidence type="ECO:0008006" key="4">
    <source>
        <dbReference type="Google" id="ProtNLM"/>
    </source>
</evidence>
<accession>A0A8J3FMW4</accession>
<dbReference type="RefSeq" id="WP_189078045.1">
    <property type="nucleotide sequence ID" value="NZ_BMMX01000002.1"/>
</dbReference>
<sequence length="100" mass="10825">MDQLSWLFIAAAVIGVAPAIYGVIMWSTGRMSPRDRHHFPTAARAGRYYVCGGLAAVALSSAALLSRHDHVWWSLVVLAVAMTLSALAFLRYRPRSPAAG</sequence>
<feature type="transmembrane region" description="Helical" evidence="1">
    <location>
        <begin position="71"/>
        <end position="90"/>
    </location>
</feature>
<protein>
    <recommendedName>
        <fullName evidence="4">DUF3325 domain-containing protein</fullName>
    </recommendedName>
</protein>
<name>A0A8J3FMW4_9ACTN</name>
<comment type="caution">
    <text evidence="2">The sequence shown here is derived from an EMBL/GenBank/DDBJ whole genome shotgun (WGS) entry which is preliminary data.</text>
</comment>
<keyword evidence="3" id="KW-1185">Reference proteome</keyword>
<evidence type="ECO:0000313" key="2">
    <source>
        <dbReference type="EMBL" id="GGK79283.1"/>
    </source>
</evidence>
<gene>
    <name evidence="2" type="ORF">GCM10012284_11630</name>
</gene>
<keyword evidence="1" id="KW-0812">Transmembrane</keyword>
<feature type="transmembrane region" description="Helical" evidence="1">
    <location>
        <begin position="6"/>
        <end position="27"/>
    </location>
</feature>